<evidence type="ECO:0000256" key="1">
    <source>
        <dbReference type="SAM" id="SignalP"/>
    </source>
</evidence>
<dbReference type="AlphaFoldDB" id="A0A8C0CXK9"/>
<sequence>MLLRRQYLFFFFIFDLQRASPLLDPGMFSGSWLHLYMCFPMTPNHHRWCLEHSICT</sequence>
<organism evidence="2">
    <name type="scientific">Balaenoptera musculus</name>
    <name type="common">Blue whale</name>
    <dbReference type="NCBI Taxonomy" id="9771"/>
    <lineage>
        <taxon>Eukaryota</taxon>
        <taxon>Metazoa</taxon>
        <taxon>Chordata</taxon>
        <taxon>Craniata</taxon>
        <taxon>Vertebrata</taxon>
        <taxon>Euteleostomi</taxon>
        <taxon>Mammalia</taxon>
        <taxon>Eutheria</taxon>
        <taxon>Laurasiatheria</taxon>
        <taxon>Artiodactyla</taxon>
        <taxon>Whippomorpha</taxon>
        <taxon>Cetacea</taxon>
        <taxon>Mysticeti</taxon>
        <taxon>Balaenopteridae</taxon>
        <taxon>Balaenoptera</taxon>
    </lineage>
</organism>
<dbReference type="Ensembl" id="ENSBMST00010011998.1">
    <property type="protein sequence ID" value="ENSBMSP00010010812.1"/>
    <property type="gene ID" value="ENSBMSG00010007916.1"/>
</dbReference>
<keyword evidence="1" id="KW-0732">Signal</keyword>
<feature type="chain" id="PRO_5034940756" evidence="1">
    <location>
        <begin position="20"/>
        <end position="56"/>
    </location>
</feature>
<evidence type="ECO:0000313" key="2">
    <source>
        <dbReference type="Ensembl" id="ENSBMSP00010010812.1"/>
    </source>
</evidence>
<name>A0A8C0CXK9_BALMU</name>
<protein>
    <submittedName>
        <fullName evidence="2">Uncharacterized protein</fullName>
    </submittedName>
</protein>
<proteinExistence type="predicted"/>
<reference evidence="2" key="1">
    <citation type="submission" date="2023-09" db="UniProtKB">
        <authorList>
            <consortium name="Ensembl"/>
        </authorList>
    </citation>
    <scope>IDENTIFICATION</scope>
</reference>
<accession>A0A8C0CXK9</accession>
<feature type="signal peptide" evidence="1">
    <location>
        <begin position="1"/>
        <end position="19"/>
    </location>
</feature>
<dbReference type="GeneTree" id="ENSGT00960000190422"/>